<dbReference type="Proteomes" id="UP001387215">
    <property type="component" value="Unassembled WGS sequence"/>
</dbReference>
<dbReference type="RefSeq" id="WP_064748575.1">
    <property type="nucleotide sequence ID" value="NZ_CP159925.1"/>
</dbReference>
<dbReference type="EMBL" id="CP159925">
    <property type="protein sequence ID" value="XCO73423.1"/>
    <property type="molecule type" value="Genomic_DNA"/>
</dbReference>
<accession>A0AAU8MPU3</accession>
<name>A0AAU8MPU3_9GAMM</name>
<reference evidence="2 4" key="1">
    <citation type="submission" date="2024-02" db="EMBL/GenBank/DDBJ databases">
        <title>Lysobacter Genome Sequencing and Mining.</title>
        <authorList>
            <person name="Bierman J."/>
            <person name="Walker M.C."/>
        </authorList>
    </citation>
    <scope>NUCLEOTIDE SEQUENCE [LARGE SCALE GENOMIC DNA]</scope>
    <source>
        <strain evidence="2 4">PB6250</strain>
    </source>
</reference>
<keyword evidence="1" id="KW-0732">Signal</keyword>
<sequence>MRDRLGAPLLLCASALFAPAQAACPATAQAATAWLAQQPDLGPPLCEPECVGESKLSGRGLSVLGVEPVQVRRELRDGLVHRLGIELPGPPQPYVRAFRSAWADAPPKGSRGRCRERDCNWALEGDAAAAPAGALREMRLLPMLDEPTYLFCEYAL</sequence>
<feature type="chain" id="PRO_5044009274" description="Secreted protein" evidence="1">
    <location>
        <begin position="23"/>
        <end position="156"/>
    </location>
</feature>
<protein>
    <recommendedName>
        <fullName evidence="5">Secreted protein</fullName>
    </recommendedName>
</protein>
<evidence type="ECO:0000313" key="4">
    <source>
        <dbReference type="Proteomes" id="UP001387215"/>
    </source>
</evidence>
<gene>
    <name evidence="3" type="ORF">ABU614_13560</name>
    <name evidence="2" type="ORF">V2J18_06970</name>
</gene>
<proteinExistence type="predicted"/>
<evidence type="ECO:0000256" key="1">
    <source>
        <dbReference type="SAM" id="SignalP"/>
    </source>
</evidence>
<feature type="signal peptide" evidence="1">
    <location>
        <begin position="1"/>
        <end position="22"/>
    </location>
</feature>
<evidence type="ECO:0000313" key="2">
    <source>
        <dbReference type="EMBL" id="MEI2454418.1"/>
    </source>
</evidence>
<keyword evidence="4" id="KW-1185">Reference proteome</keyword>
<evidence type="ECO:0008006" key="5">
    <source>
        <dbReference type="Google" id="ProtNLM"/>
    </source>
</evidence>
<dbReference type="EMBL" id="JBANDL010000002">
    <property type="protein sequence ID" value="MEI2454418.1"/>
    <property type="molecule type" value="Genomic_DNA"/>
</dbReference>
<reference evidence="3" key="2">
    <citation type="submission" date="2024-06" db="EMBL/GenBank/DDBJ databases">
        <authorList>
            <person name="Li S."/>
        </authorList>
    </citation>
    <scope>NUCLEOTIDE SEQUENCE</scope>
    <source>
        <strain evidence="3">SR10</strain>
    </source>
</reference>
<dbReference type="AlphaFoldDB" id="A0AAU8MPU3"/>
<organism evidence="3">
    <name type="scientific">Lysobacter firmicutimachus</name>
    <dbReference type="NCBI Taxonomy" id="1792846"/>
    <lineage>
        <taxon>Bacteria</taxon>
        <taxon>Pseudomonadati</taxon>
        <taxon>Pseudomonadota</taxon>
        <taxon>Gammaproteobacteria</taxon>
        <taxon>Lysobacterales</taxon>
        <taxon>Lysobacteraceae</taxon>
        <taxon>Lysobacter</taxon>
    </lineage>
</organism>
<evidence type="ECO:0000313" key="3">
    <source>
        <dbReference type="EMBL" id="XCO73423.1"/>
    </source>
</evidence>